<keyword evidence="2" id="KW-1185">Reference proteome</keyword>
<name>A0AAD8BJF7_BIOPF</name>
<reference evidence="1" key="2">
    <citation type="submission" date="2023-04" db="EMBL/GenBank/DDBJ databases">
        <authorList>
            <person name="Bu L."/>
            <person name="Lu L."/>
            <person name="Laidemitt M.R."/>
            <person name="Zhang S.M."/>
            <person name="Mutuku M."/>
            <person name="Mkoji G."/>
            <person name="Steinauer M."/>
            <person name="Loker E.S."/>
        </authorList>
    </citation>
    <scope>NUCLEOTIDE SEQUENCE</scope>
    <source>
        <strain evidence="1">KasaAsao</strain>
        <tissue evidence="1">Whole Snail</tissue>
    </source>
</reference>
<proteinExistence type="predicted"/>
<reference evidence="1" key="1">
    <citation type="journal article" date="2023" name="PLoS Negl. Trop. Dis.">
        <title>A genome sequence for Biomphalaria pfeifferi, the major vector snail for the human-infecting parasite Schistosoma mansoni.</title>
        <authorList>
            <person name="Bu L."/>
            <person name="Lu L."/>
            <person name="Laidemitt M.R."/>
            <person name="Zhang S.M."/>
            <person name="Mutuku M."/>
            <person name="Mkoji G."/>
            <person name="Steinauer M."/>
            <person name="Loker E.S."/>
        </authorList>
    </citation>
    <scope>NUCLEOTIDE SEQUENCE</scope>
    <source>
        <strain evidence="1">KasaAsao</strain>
    </source>
</reference>
<dbReference type="Proteomes" id="UP001233172">
    <property type="component" value="Unassembled WGS sequence"/>
</dbReference>
<evidence type="ECO:0000313" key="1">
    <source>
        <dbReference type="EMBL" id="KAK0055694.1"/>
    </source>
</evidence>
<sequence>IHGEPECLLEEFTITCSIDKVYPKALCHFNITYNDSGQVYEHITYHHEEHENGTYYKTSCTYWSKPVKEKKIVTVTLYPNVTGKKTDMRYGKTISLNLLSKNTRLSTLSWNDRMPLLGGIISVSHSSTSQLQSLSSTSTILNQPYSSTPAHYHTTSFCGVSLQEKKELQELNERSRDSIFNATEADGTKVLEHELKVLKNNWGKETKKNSKDL</sequence>
<gene>
    <name evidence="1" type="ORF">Bpfe_014969</name>
</gene>
<feature type="non-terminal residue" evidence="1">
    <location>
        <position position="1"/>
    </location>
</feature>
<dbReference type="EMBL" id="JASAOG010000068">
    <property type="protein sequence ID" value="KAK0055694.1"/>
    <property type="molecule type" value="Genomic_DNA"/>
</dbReference>
<protein>
    <submittedName>
        <fullName evidence="1">70 kDa neurofilament protein</fullName>
    </submittedName>
</protein>
<dbReference type="AlphaFoldDB" id="A0AAD8BJF7"/>
<comment type="caution">
    <text evidence="1">The sequence shown here is derived from an EMBL/GenBank/DDBJ whole genome shotgun (WGS) entry which is preliminary data.</text>
</comment>
<organism evidence="1 2">
    <name type="scientific">Biomphalaria pfeifferi</name>
    <name type="common">Bloodfluke planorb</name>
    <name type="synonym">Freshwater snail</name>
    <dbReference type="NCBI Taxonomy" id="112525"/>
    <lineage>
        <taxon>Eukaryota</taxon>
        <taxon>Metazoa</taxon>
        <taxon>Spiralia</taxon>
        <taxon>Lophotrochozoa</taxon>
        <taxon>Mollusca</taxon>
        <taxon>Gastropoda</taxon>
        <taxon>Heterobranchia</taxon>
        <taxon>Euthyneura</taxon>
        <taxon>Panpulmonata</taxon>
        <taxon>Hygrophila</taxon>
        <taxon>Lymnaeoidea</taxon>
        <taxon>Planorbidae</taxon>
        <taxon>Biomphalaria</taxon>
    </lineage>
</organism>
<evidence type="ECO:0000313" key="2">
    <source>
        <dbReference type="Proteomes" id="UP001233172"/>
    </source>
</evidence>
<accession>A0AAD8BJF7</accession>